<comment type="caution">
    <text evidence="1">The sequence shown here is derived from an EMBL/GenBank/DDBJ whole genome shotgun (WGS) entry which is preliminary data.</text>
</comment>
<dbReference type="Proteomes" id="UP000499080">
    <property type="component" value="Unassembled WGS sequence"/>
</dbReference>
<dbReference type="AlphaFoldDB" id="A0A4Y2FQI1"/>
<organism evidence="1 2">
    <name type="scientific">Araneus ventricosus</name>
    <name type="common">Orbweaver spider</name>
    <name type="synonym">Epeira ventricosa</name>
    <dbReference type="NCBI Taxonomy" id="182803"/>
    <lineage>
        <taxon>Eukaryota</taxon>
        <taxon>Metazoa</taxon>
        <taxon>Ecdysozoa</taxon>
        <taxon>Arthropoda</taxon>
        <taxon>Chelicerata</taxon>
        <taxon>Arachnida</taxon>
        <taxon>Araneae</taxon>
        <taxon>Araneomorphae</taxon>
        <taxon>Entelegynae</taxon>
        <taxon>Araneoidea</taxon>
        <taxon>Araneidae</taxon>
        <taxon>Araneus</taxon>
    </lineage>
</organism>
<proteinExistence type="predicted"/>
<evidence type="ECO:0000313" key="1">
    <source>
        <dbReference type="EMBL" id="GBM42725.1"/>
    </source>
</evidence>
<accession>A0A4Y2FQI1</accession>
<dbReference type="OrthoDB" id="6437545at2759"/>
<name>A0A4Y2FQI1_ARAVE</name>
<sequence>MVFTNQEKAEAIADSLEKQFQLNELSPPLTEALVQRRLNKFFKRHPTDKIEPCKPSEIVRIIGKLKKGKCPAIDGFTNLMLQRLPVGACIAKICVTVTPTPVWRLFCKNVCFLSDWLLPFVRVGRMSPFGSIILNKLLKNMEFV</sequence>
<gene>
    <name evidence="1" type="ORF">AVEN_219168_1</name>
</gene>
<dbReference type="EMBL" id="BGPR01001002">
    <property type="protein sequence ID" value="GBM42725.1"/>
    <property type="molecule type" value="Genomic_DNA"/>
</dbReference>
<keyword evidence="2" id="KW-1185">Reference proteome</keyword>
<reference evidence="1 2" key="1">
    <citation type="journal article" date="2019" name="Sci. Rep.">
        <title>Orb-weaving spider Araneus ventricosus genome elucidates the spidroin gene catalogue.</title>
        <authorList>
            <person name="Kono N."/>
            <person name="Nakamura H."/>
            <person name="Ohtoshi R."/>
            <person name="Moran D.A.P."/>
            <person name="Shinohara A."/>
            <person name="Yoshida Y."/>
            <person name="Fujiwara M."/>
            <person name="Mori M."/>
            <person name="Tomita M."/>
            <person name="Arakawa K."/>
        </authorList>
    </citation>
    <scope>NUCLEOTIDE SEQUENCE [LARGE SCALE GENOMIC DNA]</scope>
</reference>
<protein>
    <submittedName>
        <fullName evidence="1">Uncharacterized protein</fullName>
    </submittedName>
</protein>
<evidence type="ECO:0000313" key="2">
    <source>
        <dbReference type="Proteomes" id="UP000499080"/>
    </source>
</evidence>